<dbReference type="RefSeq" id="WP_237219120.1">
    <property type="nucleotide sequence ID" value="NZ_CP036282.1"/>
</dbReference>
<protein>
    <recommendedName>
        <fullName evidence="4">Lipoprotein</fullName>
    </recommendedName>
</protein>
<evidence type="ECO:0000256" key="1">
    <source>
        <dbReference type="SAM" id="SignalP"/>
    </source>
</evidence>
<evidence type="ECO:0008006" key="4">
    <source>
        <dbReference type="Google" id="ProtNLM"/>
    </source>
</evidence>
<keyword evidence="3" id="KW-1185">Reference proteome</keyword>
<organism evidence="2 3">
    <name type="scientific">Rhodoferax aquaticus</name>
    <dbReference type="NCBI Taxonomy" id="2527691"/>
    <lineage>
        <taxon>Bacteria</taxon>
        <taxon>Pseudomonadati</taxon>
        <taxon>Pseudomonadota</taxon>
        <taxon>Betaproteobacteria</taxon>
        <taxon>Burkholderiales</taxon>
        <taxon>Comamonadaceae</taxon>
        <taxon>Rhodoferax</taxon>
    </lineage>
</organism>
<evidence type="ECO:0000313" key="2">
    <source>
        <dbReference type="EMBL" id="QDL54027.1"/>
    </source>
</evidence>
<reference evidence="3" key="1">
    <citation type="submission" date="2019-02" db="EMBL/GenBank/DDBJ databases">
        <title>Complete genome sequence of Rhodoferax sp. Gr-4.</title>
        <authorList>
            <person name="Jin L."/>
        </authorList>
    </citation>
    <scope>NUCLEOTIDE SEQUENCE [LARGE SCALE GENOMIC DNA]</scope>
    <source>
        <strain evidence="3">Gr-4</strain>
    </source>
</reference>
<feature type="chain" id="PRO_5021885232" description="Lipoprotein" evidence="1">
    <location>
        <begin position="23"/>
        <end position="145"/>
    </location>
</feature>
<proteinExistence type="predicted"/>
<feature type="signal peptide" evidence="1">
    <location>
        <begin position="1"/>
        <end position="22"/>
    </location>
</feature>
<dbReference type="EMBL" id="CP036282">
    <property type="protein sequence ID" value="QDL54027.1"/>
    <property type="molecule type" value="Genomic_DNA"/>
</dbReference>
<evidence type="ECO:0000313" key="3">
    <source>
        <dbReference type="Proteomes" id="UP000317365"/>
    </source>
</evidence>
<dbReference type="AlphaFoldDB" id="A0A515EMX4"/>
<reference evidence="3" key="2">
    <citation type="journal article" date="2020" name="Int. J. Syst. Evol. Microbiol.">
        <title>Genomic insights into a novel species Rhodoferax aquaticus sp. nov., isolated from freshwater.</title>
        <authorList>
            <person name="Li T."/>
            <person name="Zhuo Y."/>
            <person name="Jin C.Z."/>
            <person name="Wu X."/>
            <person name="Ko S.R."/>
            <person name="Jin F.J."/>
            <person name="Ahn C.Y."/>
            <person name="Oh H.M."/>
            <person name="Lee H.G."/>
            <person name="Jin L."/>
        </authorList>
    </citation>
    <scope>NUCLEOTIDE SEQUENCE [LARGE SCALE GENOMIC DNA]</scope>
    <source>
        <strain evidence="3">Gr-4</strain>
    </source>
</reference>
<name>A0A515EMX4_9BURK</name>
<keyword evidence="1" id="KW-0732">Signal</keyword>
<dbReference type="KEGG" id="rhg:EXZ61_07515"/>
<dbReference type="Proteomes" id="UP000317365">
    <property type="component" value="Chromosome"/>
</dbReference>
<dbReference type="PROSITE" id="PS51257">
    <property type="entry name" value="PROKAR_LIPOPROTEIN"/>
    <property type="match status" value="1"/>
</dbReference>
<sequence>MKTLLAALALATLAGCGTPQSASTRAANLEARQDFEMSALTAERDSILTCTSRDQCDKAFKLTKIYVQNNSGMKMQSSDDVSIRPFRVNEYATHSVGATMTPDKGNTSKIALDVTCYEYWDFWSCASKKIDIYKGFKPFVESKLD</sequence>
<accession>A0A515EMX4</accession>
<gene>
    <name evidence="2" type="ORF">EXZ61_07515</name>
</gene>